<evidence type="ECO:0000256" key="8">
    <source>
        <dbReference type="ARBA" id="ARBA00023163"/>
    </source>
</evidence>
<dbReference type="SMART" id="SM00384">
    <property type="entry name" value="AT_hook"/>
    <property type="match status" value="2"/>
</dbReference>
<dbReference type="Ensembl" id="ENSECRT00000001471.1">
    <property type="protein sequence ID" value="ENSECRP00000001449.1"/>
    <property type="gene ID" value="ENSECRG00000001000.1"/>
</dbReference>
<evidence type="ECO:0000313" key="11">
    <source>
        <dbReference type="Ensembl" id="ENSECRP00000001449.1"/>
    </source>
</evidence>
<keyword evidence="8" id="KW-0804">Transcription</keyword>
<keyword evidence="7" id="KW-0238">DNA-binding</keyword>
<evidence type="ECO:0008006" key="13">
    <source>
        <dbReference type="Google" id="ProtNLM"/>
    </source>
</evidence>
<feature type="compositionally biased region" description="Polar residues" evidence="10">
    <location>
        <begin position="1"/>
        <end position="22"/>
    </location>
</feature>
<dbReference type="GO" id="GO:0006355">
    <property type="term" value="P:regulation of DNA-templated transcription"/>
    <property type="evidence" value="ECO:0007669"/>
    <property type="project" value="InterPro"/>
</dbReference>
<evidence type="ECO:0000256" key="7">
    <source>
        <dbReference type="ARBA" id="ARBA00023125"/>
    </source>
</evidence>
<dbReference type="AlphaFoldDB" id="A0A8C4RJE6"/>
<evidence type="ECO:0000256" key="3">
    <source>
        <dbReference type="ARBA" id="ARBA00022553"/>
    </source>
</evidence>
<dbReference type="PRINTS" id="PR00930">
    <property type="entry name" value="HIGHMOBLTYIY"/>
</dbReference>
<proteinExistence type="inferred from homology"/>
<keyword evidence="4" id="KW-0677">Repeat</keyword>
<accession>A0A8C4RJE6</accession>
<reference evidence="11" key="1">
    <citation type="submission" date="2021-06" db="EMBL/GenBank/DDBJ databases">
        <authorList>
            <consortium name="Wellcome Sanger Institute Data Sharing"/>
        </authorList>
    </citation>
    <scope>NUCLEOTIDE SEQUENCE [LARGE SCALE GENOMIC DNA]</scope>
</reference>
<name>A0A8C4RJE6_ERPCA</name>
<dbReference type="InterPro" id="IPR017956">
    <property type="entry name" value="AT_hook_DNA-bd_motif"/>
</dbReference>
<evidence type="ECO:0000256" key="2">
    <source>
        <dbReference type="ARBA" id="ARBA00010812"/>
    </source>
</evidence>
<dbReference type="InterPro" id="IPR000116">
    <property type="entry name" value="HMGA"/>
</dbReference>
<evidence type="ECO:0000313" key="12">
    <source>
        <dbReference type="Proteomes" id="UP000694620"/>
    </source>
</evidence>
<dbReference type="GO" id="GO:0003677">
    <property type="term" value="F:DNA binding"/>
    <property type="evidence" value="ECO:0007669"/>
    <property type="project" value="UniProtKB-KW"/>
</dbReference>
<keyword evidence="12" id="KW-1185">Reference proteome</keyword>
<dbReference type="PRINTS" id="PR00929">
    <property type="entry name" value="ATHOOK"/>
</dbReference>
<protein>
    <recommendedName>
        <fullName evidence="13">High mobility group protein HMGI-C</fullName>
    </recommendedName>
</protein>
<dbReference type="Proteomes" id="UP000694620">
    <property type="component" value="Chromosome 1"/>
</dbReference>
<dbReference type="PANTHER" id="PTHR23341">
    <property type="entry name" value="HIGH MOBILITY GROUP PROTEINS HMG-A AND C"/>
    <property type="match status" value="1"/>
</dbReference>
<dbReference type="GO" id="GO:0010557">
    <property type="term" value="P:positive regulation of macromolecule biosynthetic process"/>
    <property type="evidence" value="ECO:0007669"/>
    <property type="project" value="UniProtKB-ARBA"/>
</dbReference>
<feature type="compositionally biased region" description="Basic residues" evidence="10">
    <location>
        <begin position="46"/>
        <end position="56"/>
    </location>
</feature>
<organism evidence="11 12">
    <name type="scientific">Erpetoichthys calabaricus</name>
    <name type="common">Rope fish</name>
    <name type="synonym">Calamoichthys calabaricus</name>
    <dbReference type="NCBI Taxonomy" id="27687"/>
    <lineage>
        <taxon>Eukaryota</taxon>
        <taxon>Metazoa</taxon>
        <taxon>Chordata</taxon>
        <taxon>Craniata</taxon>
        <taxon>Vertebrata</taxon>
        <taxon>Euteleostomi</taxon>
        <taxon>Actinopterygii</taxon>
        <taxon>Polypteriformes</taxon>
        <taxon>Polypteridae</taxon>
        <taxon>Erpetoichthys</taxon>
    </lineage>
</organism>
<sequence length="103" mass="11249">MSTRGDTSGQSTASQPDQPATTQPQKRGRGRPRKQQQEISGEPAPKRPRGRPKGSKNKGPSKAAQKNTGSPGLFRFTTEEVAFPEVLFVLRSTVLRDAKLYTP</sequence>
<keyword evidence="6" id="KW-0805">Transcription regulation</keyword>
<comment type="subcellular location">
    <subcellularLocation>
        <location evidence="1">Nucleus</location>
    </subcellularLocation>
</comment>
<dbReference type="PANTHER" id="PTHR23341:SF2">
    <property type="entry name" value="HIGH MOBILITY GROUP PROTEIN HMG-12"/>
    <property type="match status" value="1"/>
</dbReference>
<keyword evidence="5" id="KW-0007">Acetylation</keyword>
<dbReference type="GO" id="GO:0003712">
    <property type="term" value="F:transcription coregulator activity"/>
    <property type="evidence" value="ECO:0007669"/>
    <property type="project" value="TreeGrafter"/>
</dbReference>
<feature type="region of interest" description="Disordered" evidence="10">
    <location>
        <begin position="1"/>
        <end position="75"/>
    </location>
</feature>
<dbReference type="GO" id="GO:0005634">
    <property type="term" value="C:nucleus"/>
    <property type="evidence" value="ECO:0007669"/>
    <property type="project" value="UniProtKB-SubCell"/>
</dbReference>
<evidence type="ECO:0000256" key="10">
    <source>
        <dbReference type="SAM" id="MobiDB-lite"/>
    </source>
</evidence>
<keyword evidence="3" id="KW-0597">Phosphoprotein</keyword>
<evidence type="ECO:0000256" key="4">
    <source>
        <dbReference type="ARBA" id="ARBA00022737"/>
    </source>
</evidence>
<dbReference type="GeneTree" id="ENSGT01000000214687"/>
<dbReference type="GO" id="GO:0000785">
    <property type="term" value="C:chromatin"/>
    <property type="evidence" value="ECO:0007669"/>
    <property type="project" value="InterPro"/>
</dbReference>
<reference evidence="11" key="3">
    <citation type="submission" date="2025-09" db="UniProtKB">
        <authorList>
            <consortium name="Ensembl"/>
        </authorList>
    </citation>
    <scope>IDENTIFICATION</scope>
</reference>
<reference evidence="11" key="2">
    <citation type="submission" date="2025-08" db="UniProtKB">
        <authorList>
            <consortium name="Ensembl"/>
        </authorList>
    </citation>
    <scope>IDENTIFICATION</scope>
</reference>
<evidence type="ECO:0000256" key="9">
    <source>
        <dbReference type="ARBA" id="ARBA00023242"/>
    </source>
</evidence>
<keyword evidence="9" id="KW-0539">Nucleus</keyword>
<evidence type="ECO:0000256" key="1">
    <source>
        <dbReference type="ARBA" id="ARBA00004123"/>
    </source>
</evidence>
<evidence type="ECO:0000256" key="6">
    <source>
        <dbReference type="ARBA" id="ARBA00023015"/>
    </source>
</evidence>
<comment type="similarity">
    <text evidence="2">Belongs to the HMGA family.</text>
</comment>
<evidence type="ECO:0000256" key="5">
    <source>
        <dbReference type="ARBA" id="ARBA00022990"/>
    </source>
</evidence>